<keyword evidence="1" id="KW-0472">Membrane</keyword>
<accession>A0A923NCY5</accession>
<feature type="transmembrane region" description="Helical" evidence="1">
    <location>
        <begin position="12"/>
        <end position="29"/>
    </location>
</feature>
<name>A0A923NCY5_WEICO</name>
<keyword evidence="1" id="KW-1133">Transmembrane helix</keyword>
<sequence length="54" mass="5902">MIKRFFSSEGGVIDWSIIFVVMMLVPVMISESPLDNVAVGAGKLLEHMHGVQGK</sequence>
<reference evidence="2" key="1">
    <citation type="submission" date="2020-08" db="EMBL/GenBank/DDBJ databases">
        <title>Complete genome sequence of Weissella confusa strain FS54 provides insights into metabolic potential.</title>
        <authorList>
            <person name="Fhoula I."/>
            <person name="Najjari A."/>
            <person name="Lekired A."/>
            <person name="Bessrour-Aouam N."/>
            <person name="Jaballah S."/>
            <person name="Klibi N."/>
            <person name="Ouzari H.-I."/>
        </authorList>
    </citation>
    <scope>NUCLEOTIDE SEQUENCE</scope>
    <source>
        <strain evidence="2">FS54</strain>
    </source>
</reference>
<organism evidence="2 3">
    <name type="scientific">Weissella confusa</name>
    <name type="common">Lactobacillus confusus</name>
    <dbReference type="NCBI Taxonomy" id="1583"/>
    <lineage>
        <taxon>Bacteria</taxon>
        <taxon>Bacillati</taxon>
        <taxon>Bacillota</taxon>
        <taxon>Bacilli</taxon>
        <taxon>Lactobacillales</taxon>
        <taxon>Lactobacillaceae</taxon>
        <taxon>Weissella</taxon>
    </lineage>
</organism>
<evidence type="ECO:0000313" key="2">
    <source>
        <dbReference type="EMBL" id="MBC6498237.1"/>
    </source>
</evidence>
<dbReference type="Proteomes" id="UP000650485">
    <property type="component" value="Unassembled WGS sequence"/>
</dbReference>
<evidence type="ECO:0000256" key="1">
    <source>
        <dbReference type="SAM" id="Phobius"/>
    </source>
</evidence>
<gene>
    <name evidence="2" type="ORF">H7R52_01875</name>
</gene>
<proteinExistence type="predicted"/>
<dbReference type="AlphaFoldDB" id="A0A923NCY5"/>
<comment type="caution">
    <text evidence="2">The sequence shown here is derived from an EMBL/GenBank/DDBJ whole genome shotgun (WGS) entry which is preliminary data.</text>
</comment>
<dbReference type="EMBL" id="JACSZT010000003">
    <property type="protein sequence ID" value="MBC6498237.1"/>
    <property type="molecule type" value="Genomic_DNA"/>
</dbReference>
<keyword evidence="1" id="KW-0812">Transmembrane</keyword>
<evidence type="ECO:0000313" key="3">
    <source>
        <dbReference type="Proteomes" id="UP000650485"/>
    </source>
</evidence>
<protein>
    <submittedName>
        <fullName evidence="2">Uncharacterized protein</fullName>
    </submittedName>
</protein>